<dbReference type="Pfam" id="PF13499">
    <property type="entry name" value="EF-hand_7"/>
    <property type="match status" value="1"/>
</dbReference>
<evidence type="ECO:0000259" key="18">
    <source>
        <dbReference type="PROSITE" id="PS50222"/>
    </source>
</evidence>
<keyword evidence="11 15" id="KW-0067">ATP-binding</keyword>
<evidence type="ECO:0000256" key="3">
    <source>
        <dbReference type="ARBA" id="ARBA00012513"/>
    </source>
</evidence>
<reference evidence="19 20" key="1">
    <citation type="submission" date="2014-06" db="EMBL/GenBank/DDBJ databases">
        <authorList>
            <person name="Swart Estienne"/>
        </authorList>
    </citation>
    <scope>NUCLEOTIDE SEQUENCE [LARGE SCALE GENOMIC DNA]</scope>
    <source>
        <strain evidence="19 20">130c</strain>
    </source>
</reference>
<dbReference type="SUPFAM" id="SSF56112">
    <property type="entry name" value="Protein kinase-like (PK-like)"/>
    <property type="match status" value="1"/>
</dbReference>
<comment type="subunit">
    <text evidence="2">Monomer.</text>
</comment>
<comment type="catalytic activity">
    <reaction evidence="14">
        <text>L-seryl-[protein] + ATP = O-phospho-L-seryl-[protein] + ADP + H(+)</text>
        <dbReference type="Rhea" id="RHEA:17989"/>
        <dbReference type="Rhea" id="RHEA-COMP:9863"/>
        <dbReference type="Rhea" id="RHEA-COMP:11604"/>
        <dbReference type="ChEBI" id="CHEBI:15378"/>
        <dbReference type="ChEBI" id="CHEBI:29999"/>
        <dbReference type="ChEBI" id="CHEBI:30616"/>
        <dbReference type="ChEBI" id="CHEBI:83421"/>
        <dbReference type="ChEBI" id="CHEBI:456216"/>
        <dbReference type="EC" id="2.7.11.1"/>
    </reaction>
</comment>
<keyword evidence="5" id="KW-0808">Transferase</keyword>
<evidence type="ECO:0000313" key="19">
    <source>
        <dbReference type="EMBL" id="CDW76792.1"/>
    </source>
</evidence>
<dbReference type="GO" id="GO:0005509">
    <property type="term" value="F:calcium ion binding"/>
    <property type="evidence" value="ECO:0007669"/>
    <property type="project" value="InterPro"/>
</dbReference>
<evidence type="ECO:0000256" key="16">
    <source>
        <dbReference type="SAM" id="MobiDB-lite"/>
    </source>
</evidence>
<sequence>MVEPTSKSGSSSNSEELKDQMPSQTWSSDSDDSEDFADFHEEVKSKLIGELGGSDKQNDNIDPKQYKAAIEKIRLNKVNMALDMGSKRIEDEYYKGEKIGEGAFGKVYKVTHYHSHVKRAVKQIKKGDFIDLMKKKREIEALLKLDHPNLVRLIDKFEDTKRIYLVQEYLKGETLFERIKARTSFDEDYCRQIFSQILEGINYIHKHNVSHRDIKPENFVFVSKDSDLLKMIDFGLSQNFTLYTMSQKKLMKRMETPVGTAWYTAPEVHEKLYTEKCDIWSAGVMLYIMLAGFPPFYGDDEIEIKREIMKYNYDFKDEAWDFISNEARDLIKQMLSPEYTRPTASECLQHKWFFMESKTENEFSTKALLRLREFSSLNKFKQIIYYLIAYRCNLYEQIQSYHNLFSTIDKNKHGFITKQELIQNLKSRVLHQGLLNKIVDAIDIDKNDVIYWNEFISSLITVEIIYNHENLKEVYYYFDLDKKGYFDSNDLDIALKKIQRESMVEGSSKDMLEETFKKQQITLDDLEELIYQKKGKKK</sequence>
<evidence type="ECO:0000256" key="6">
    <source>
        <dbReference type="ARBA" id="ARBA00022723"/>
    </source>
</evidence>
<dbReference type="EC" id="2.7.11.1" evidence="3"/>
<feature type="compositionally biased region" description="Low complexity" evidence="16">
    <location>
        <begin position="1"/>
        <end position="14"/>
    </location>
</feature>
<dbReference type="PROSITE" id="PS50011">
    <property type="entry name" value="PROTEIN_KINASE_DOM"/>
    <property type="match status" value="1"/>
</dbReference>
<evidence type="ECO:0000256" key="7">
    <source>
        <dbReference type="ARBA" id="ARBA00022737"/>
    </source>
</evidence>
<dbReference type="InterPro" id="IPR008271">
    <property type="entry name" value="Ser/Thr_kinase_AS"/>
</dbReference>
<dbReference type="SUPFAM" id="SSF47473">
    <property type="entry name" value="EF-hand"/>
    <property type="match status" value="1"/>
</dbReference>
<keyword evidence="6" id="KW-0479">Metal-binding</keyword>
<keyword evidence="20" id="KW-1185">Reference proteome</keyword>
<dbReference type="PROSITE" id="PS00107">
    <property type="entry name" value="PROTEIN_KINASE_ATP"/>
    <property type="match status" value="1"/>
</dbReference>
<dbReference type="FunFam" id="3.30.200.20:FF:000315">
    <property type="entry name" value="Calcium-dependent protein kinase 3"/>
    <property type="match status" value="1"/>
</dbReference>
<evidence type="ECO:0000256" key="5">
    <source>
        <dbReference type="ARBA" id="ARBA00022679"/>
    </source>
</evidence>
<dbReference type="InterPro" id="IPR002048">
    <property type="entry name" value="EF_hand_dom"/>
</dbReference>
<keyword evidence="10" id="KW-0106">Calcium</keyword>
<feature type="region of interest" description="Disordered" evidence="16">
    <location>
        <begin position="1"/>
        <end position="35"/>
    </location>
</feature>
<organism evidence="19 20">
    <name type="scientific">Stylonychia lemnae</name>
    <name type="common">Ciliate</name>
    <dbReference type="NCBI Taxonomy" id="5949"/>
    <lineage>
        <taxon>Eukaryota</taxon>
        <taxon>Sar</taxon>
        <taxon>Alveolata</taxon>
        <taxon>Ciliophora</taxon>
        <taxon>Intramacronucleata</taxon>
        <taxon>Spirotrichea</taxon>
        <taxon>Stichotrichia</taxon>
        <taxon>Sporadotrichida</taxon>
        <taxon>Oxytrichidae</taxon>
        <taxon>Stylonychinae</taxon>
        <taxon>Stylonychia</taxon>
    </lineage>
</organism>
<dbReference type="PROSITE" id="PS00108">
    <property type="entry name" value="PROTEIN_KINASE_ST"/>
    <property type="match status" value="1"/>
</dbReference>
<comment type="catalytic activity">
    <reaction evidence="13">
        <text>L-threonyl-[protein] + ATP = O-phospho-L-threonyl-[protein] + ADP + H(+)</text>
        <dbReference type="Rhea" id="RHEA:46608"/>
        <dbReference type="Rhea" id="RHEA-COMP:11060"/>
        <dbReference type="Rhea" id="RHEA-COMP:11605"/>
        <dbReference type="ChEBI" id="CHEBI:15378"/>
        <dbReference type="ChEBI" id="CHEBI:30013"/>
        <dbReference type="ChEBI" id="CHEBI:30616"/>
        <dbReference type="ChEBI" id="CHEBI:61977"/>
        <dbReference type="ChEBI" id="CHEBI:456216"/>
        <dbReference type="EC" id="2.7.11.1"/>
    </reaction>
</comment>
<keyword evidence="7" id="KW-0677">Repeat</keyword>
<dbReference type="InParanoid" id="A0A078A3N7"/>
<dbReference type="SMART" id="SM00220">
    <property type="entry name" value="S_TKc"/>
    <property type="match status" value="1"/>
</dbReference>
<evidence type="ECO:0000256" key="12">
    <source>
        <dbReference type="ARBA" id="ARBA00024334"/>
    </source>
</evidence>
<dbReference type="OrthoDB" id="1738954at2759"/>
<dbReference type="InterPro" id="IPR000719">
    <property type="entry name" value="Prot_kinase_dom"/>
</dbReference>
<evidence type="ECO:0000256" key="2">
    <source>
        <dbReference type="ARBA" id="ARBA00011245"/>
    </source>
</evidence>
<accession>A0A078A3N7</accession>
<dbReference type="GO" id="GO:0004674">
    <property type="term" value="F:protein serine/threonine kinase activity"/>
    <property type="evidence" value="ECO:0007669"/>
    <property type="project" value="UniProtKB-KW"/>
</dbReference>
<dbReference type="AlphaFoldDB" id="A0A078A3N7"/>
<dbReference type="PROSITE" id="PS50222">
    <property type="entry name" value="EF_HAND_2"/>
    <property type="match status" value="2"/>
</dbReference>
<dbReference type="Gene3D" id="1.10.510.10">
    <property type="entry name" value="Transferase(Phosphotransferase) domain 1"/>
    <property type="match status" value="1"/>
</dbReference>
<dbReference type="GO" id="GO:0005524">
    <property type="term" value="F:ATP binding"/>
    <property type="evidence" value="ECO:0007669"/>
    <property type="project" value="UniProtKB-UniRule"/>
</dbReference>
<evidence type="ECO:0000256" key="1">
    <source>
        <dbReference type="ARBA" id="ARBA00001946"/>
    </source>
</evidence>
<dbReference type="Proteomes" id="UP000039865">
    <property type="component" value="Unassembled WGS sequence"/>
</dbReference>
<evidence type="ECO:0000256" key="4">
    <source>
        <dbReference type="ARBA" id="ARBA00022527"/>
    </source>
</evidence>
<keyword evidence="4" id="KW-0723">Serine/threonine-protein kinase</keyword>
<protein>
    <recommendedName>
        <fullName evidence="3">non-specific serine/threonine protein kinase</fullName>
        <ecNumber evidence="3">2.7.11.1</ecNumber>
    </recommendedName>
</protein>
<dbReference type="Gene3D" id="3.30.200.20">
    <property type="entry name" value="Phosphorylase Kinase, domain 1"/>
    <property type="match status" value="1"/>
</dbReference>
<evidence type="ECO:0000256" key="9">
    <source>
        <dbReference type="ARBA" id="ARBA00022777"/>
    </source>
</evidence>
<evidence type="ECO:0000256" key="8">
    <source>
        <dbReference type="ARBA" id="ARBA00022741"/>
    </source>
</evidence>
<keyword evidence="8 15" id="KW-0547">Nucleotide-binding</keyword>
<evidence type="ECO:0000313" key="20">
    <source>
        <dbReference type="Proteomes" id="UP000039865"/>
    </source>
</evidence>
<dbReference type="Pfam" id="PF00069">
    <property type="entry name" value="Pkinase"/>
    <property type="match status" value="1"/>
</dbReference>
<evidence type="ECO:0000256" key="11">
    <source>
        <dbReference type="ARBA" id="ARBA00022840"/>
    </source>
</evidence>
<evidence type="ECO:0000259" key="17">
    <source>
        <dbReference type="PROSITE" id="PS50011"/>
    </source>
</evidence>
<dbReference type="InterPro" id="IPR011992">
    <property type="entry name" value="EF-hand-dom_pair"/>
</dbReference>
<evidence type="ECO:0000256" key="14">
    <source>
        <dbReference type="ARBA" id="ARBA00048679"/>
    </source>
</evidence>
<dbReference type="FunFam" id="1.10.510.10:FF:000571">
    <property type="entry name" value="Maternal embryonic leucine zipper kinase"/>
    <property type="match status" value="1"/>
</dbReference>
<feature type="binding site" evidence="15">
    <location>
        <position position="122"/>
    </location>
    <ligand>
        <name>ATP</name>
        <dbReference type="ChEBI" id="CHEBI:30616"/>
    </ligand>
</feature>
<comment type="cofactor">
    <cofactor evidence="1">
        <name>Mg(2+)</name>
        <dbReference type="ChEBI" id="CHEBI:18420"/>
    </cofactor>
</comment>
<feature type="domain" description="Protein kinase" evidence="17">
    <location>
        <begin position="93"/>
        <end position="353"/>
    </location>
</feature>
<evidence type="ECO:0000256" key="13">
    <source>
        <dbReference type="ARBA" id="ARBA00047899"/>
    </source>
</evidence>
<gene>
    <name evidence="19" type="primary">Contig9868.g10547</name>
    <name evidence="19" type="ORF">STYLEM_5755</name>
</gene>
<dbReference type="CDD" id="cd05117">
    <property type="entry name" value="STKc_CAMK"/>
    <property type="match status" value="1"/>
</dbReference>
<dbReference type="InterPro" id="IPR050205">
    <property type="entry name" value="CDPK_Ser/Thr_kinases"/>
</dbReference>
<feature type="domain" description="EF-hand" evidence="18">
    <location>
        <begin position="466"/>
        <end position="501"/>
    </location>
</feature>
<feature type="domain" description="EF-hand" evidence="18">
    <location>
        <begin position="396"/>
        <end position="431"/>
    </location>
</feature>
<dbReference type="InterPro" id="IPR011009">
    <property type="entry name" value="Kinase-like_dom_sf"/>
</dbReference>
<evidence type="ECO:0000256" key="15">
    <source>
        <dbReference type="PROSITE-ProRule" id="PRU10141"/>
    </source>
</evidence>
<evidence type="ECO:0000256" key="10">
    <source>
        <dbReference type="ARBA" id="ARBA00022837"/>
    </source>
</evidence>
<comment type="similarity">
    <text evidence="12">Belongs to the protein kinase superfamily. Ser/Thr protein kinase family. CDPK subfamily.</text>
</comment>
<dbReference type="EMBL" id="CCKQ01005543">
    <property type="protein sequence ID" value="CDW76792.1"/>
    <property type="molecule type" value="Genomic_DNA"/>
</dbReference>
<keyword evidence="9 19" id="KW-0418">Kinase</keyword>
<dbReference type="InterPro" id="IPR017441">
    <property type="entry name" value="Protein_kinase_ATP_BS"/>
</dbReference>
<dbReference type="PANTHER" id="PTHR24349">
    <property type="entry name" value="SERINE/THREONINE-PROTEIN KINASE"/>
    <property type="match status" value="1"/>
</dbReference>
<name>A0A078A3N7_STYLE</name>
<dbReference type="Gene3D" id="1.10.238.10">
    <property type="entry name" value="EF-hand"/>
    <property type="match status" value="2"/>
</dbReference>
<proteinExistence type="inferred from homology"/>